<keyword evidence="3" id="KW-0812">Transmembrane</keyword>
<gene>
    <name evidence="4" type="ORF">CDD81_6866</name>
</gene>
<feature type="transmembrane region" description="Helical" evidence="3">
    <location>
        <begin position="563"/>
        <end position="585"/>
    </location>
</feature>
<proteinExistence type="predicted"/>
<keyword evidence="3" id="KW-1133">Transmembrane helix</keyword>
<feature type="region of interest" description="Disordered" evidence="2">
    <location>
        <begin position="68"/>
        <end position="101"/>
    </location>
</feature>
<feature type="coiled-coil region" evidence="1">
    <location>
        <begin position="1285"/>
        <end position="1312"/>
    </location>
</feature>
<sequence length="1387" mass="153561">MPSLSHSIAAADAIISLVNVESKRPQNHVCNEGEAQEAKAARTRTISLLDNVIGMVRDTLAKQECNREKLHKSNKPHEANSQSNQAETTDPVSRKHNGQGQVPDKIKALMTGFSADKTQGLGSQAPTLQQMAKGIKPIVDRFDGILRQPYLDHYSATLDTMPVMGLKNKMIVYLGVKMNSRAADATPSTRDEWTLFGSPPADADVSEESKVHLFPYKGDLCLSVGRRLEIGSSVLPAAELQSVIPFVALKGGNAMAYYLVVLERSGNLRFLANDDLGEGSAWESLSYKPSQGGPVSAPQWTRMAYWNNSMVAIDNKDNSWTLGVDFERKKSYSASDKTGIKRVLEFTATEVGPVAAHADGHLYRRFVKPCVGEQEPELEWRRWVAQDGVTRLGVASPGVILDLQSMTHSLKYRYLETQQALRPVMSMIRTFALAHGLRLKSLKEAAQDYQNATTEEQKRLAIKQGKAFIVFAKQWSERLDKTTQSVKEPVNSMTAQLADIDRKLAIQLINLQRKLEELRESVAQDDVLLSKLKAAFWVAVAMAVFSKTWGPPGRRQTSSSTDWVFLGFLAALITALIPGGAALAIRLGLSVAGGIVNTVILGQKISVLEDKIRGTEHEIRTTTRAIEDMSYIASNFGDLNRMYLLLNKFWGRMWNDASSLDMLNDITAELIGQEILDDVSSIVAADEVNAQIKQAAQVYLDVLNEQGVDALPSLGHGACANGKAWLGLRHKGMQDAVESETQYACRLFEGKDLAGFERHMDNATVCMMRRTAALHRDAMLSGAWYDLPSLKDTASIFDSNALQDVADVTAAQLRNKVQMAGRKIVQMLTETMATSQTVQELLKRYQELVQAGNDEGIAKLKETLLKEALEHTKSAYLLAEQAFRLFADVNYTATQYQQGLERQINYCNDEMARNNAAAQEQIDKIIGSGISSVPEIAAAQRLAIQHVQMQLITKNAPLLMRGIALNKQKKSGARFQENCLTWIEMVRLVSRNLGAVRDDLATIYDLVELDPVEYEELLKMQWKQLEQSTAVVLQILAAQGVSKALADIAARAHGPEHERVLEALYPPAQLDESVPSQTQGLANFFSNMDALLRLAQLPAIIGHWDQEKKQKATMLDIVIHLQVEHVDIVSRQYKLMQRMRTAAQRQKVGAQLVVEAKQSIEVFMRSTSSMAQSNQRDAQEAAASLAESNHQYHATLRLIRHNMDEIKNKIEQVNVDLEKLEQEQRRKIVEIMADIIALALATAQLLAGLGLADLVQEALSTAEQLGLGADMTSHLIKLVLDMMDLADLQKVIHRLKAIRADLQAALQALQSLEPQLESLVAAVVVIKRATEEKAASLVDMLNNTSQWNRVTLKTSDVAKIAEAWRGTEDACTQWLDAVNEQGINPAY</sequence>
<dbReference type="Proteomes" id="UP000226192">
    <property type="component" value="Unassembled WGS sequence"/>
</dbReference>
<feature type="compositionally biased region" description="Polar residues" evidence="2">
    <location>
        <begin position="79"/>
        <end position="91"/>
    </location>
</feature>
<feature type="coiled-coil region" evidence="1">
    <location>
        <begin position="1196"/>
        <end position="1230"/>
    </location>
</feature>
<evidence type="ECO:0000313" key="4">
    <source>
        <dbReference type="EMBL" id="PHH62632.1"/>
    </source>
</evidence>
<dbReference type="OrthoDB" id="4524197at2759"/>
<evidence type="ECO:0000256" key="2">
    <source>
        <dbReference type="SAM" id="MobiDB-lite"/>
    </source>
</evidence>
<comment type="caution">
    <text evidence="4">The sequence shown here is derived from an EMBL/GenBank/DDBJ whole genome shotgun (WGS) entry which is preliminary data.</text>
</comment>
<evidence type="ECO:0000313" key="5">
    <source>
        <dbReference type="Proteomes" id="UP000226192"/>
    </source>
</evidence>
<name>A0A2C5Y5W8_9HYPO</name>
<keyword evidence="5" id="KW-1185">Reference proteome</keyword>
<feature type="transmembrane region" description="Helical" evidence="3">
    <location>
        <begin position="534"/>
        <end position="551"/>
    </location>
</feature>
<reference evidence="4 5" key="1">
    <citation type="submission" date="2017-06" db="EMBL/GenBank/DDBJ databases">
        <title>Ant-infecting Ophiocordyceps genomes reveal a high diversity of potential behavioral manipulation genes and a possible major role for enterotoxins.</title>
        <authorList>
            <person name="De Bekker C."/>
            <person name="Evans H.C."/>
            <person name="Brachmann A."/>
            <person name="Hughes D.P."/>
        </authorList>
    </citation>
    <scope>NUCLEOTIDE SEQUENCE [LARGE SCALE GENOMIC DNA]</scope>
    <source>
        <strain evidence="4 5">Map64</strain>
    </source>
</reference>
<evidence type="ECO:0000256" key="1">
    <source>
        <dbReference type="SAM" id="Coils"/>
    </source>
</evidence>
<keyword evidence="1" id="KW-0175">Coiled coil</keyword>
<evidence type="ECO:0000256" key="3">
    <source>
        <dbReference type="SAM" id="Phobius"/>
    </source>
</evidence>
<dbReference type="EMBL" id="NJET01000067">
    <property type="protein sequence ID" value="PHH62632.1"/>
    <property type="molecule type" value="Genomic_DNA"/>
</dbReference>
<organism evidence="4 5">
    <name type="scientific">Ophiocordyceps australis</name>
    <dbReference type="NCBI Taxonomy" id="1399860"/>
    <lineage>
        <taxon>Eukaryota</taxon>
        <taxon>Fungi</taxon>
        <taxon>Dikarya</taxon>
        <taxon>Ascomycota</taxon>
        <taxon>Pezizomycotina</taxon>
        <taxon>Sordariomycetes</taxon>
        <taxon>Hypocreomycetidae</taxon>
        <taxon>Hypocreales</taxon>
        <taxon>Ophiocordycipitaceae</taxon>
        <taxon>Ophiocordyceps</taxon>
    </lineage>
</organism>
<accession>A0A2C5Y5W8</accession>
<protein>
    <submittedName>
        <fullName evidence="4">Uncharacterized protein</fullName>
    </submittedName>
</protein>
<keyword evidence="3" id="KW-0472">Membrane</keyword>